<dbReference type="GeneID" id="18929365"/>
<dbReference type="VEuPathDB" id="FungiDB:MELLADRAFT_59469"/>
<evidence type="ECO:0000313" key="1">
    <source>
        <dbReference type="EMBL" id="EGG11336.1"/>
    </source>
</evidence>
<accession>F4R7L8</accession>
<dbReference type="EMBL" id="GL883092">
    <property type="protein sequence ID" value="EGG11336.1"/>
    <property type="molecule type" value="Genomic_DNA"/>
</dbReference>
<dbReference type="InterPro" id="IPR032675">
    <property type="entry name" value="LRR_dom_sf"/>
</dbReference>
<dbReference type="Gene3D" id="3.80.10.10">
    <property type="entry name" value="Ribonuclease Inhibitor"/>
    <property type="match status" value="1"/>
</dbReference>
<keyword evidence="2" id="KW-1185">Reference proteome</keyword>
<organism evidence="2">
    <name type="scientific">Melampsora larici-populina (strain 98AG31 / pathotype 3-4-7)</name>
    <name type="common">Poplar leaf rust fungus</name>
    <dbReference type="NCBI Taxonomy" id="747676"/>
    <lineage>
        <taxon>Eukaryota</taxon>
        <taxon>Fungi</taxon>
        <taxon>Dikarya</taxon>
        <taxon>Basidiomycota</taxon>
        <taxon>Pucciniomycotina</taxon>
        <taxon>Pucciniomycetes</taxon>
        <taxon>Pucciniales</taxon>
        <taxon>Melampsoraceae</taxon>
        <taxon>Melampsora</taxon>
    </lineage>
</organism>
<dbReference type="InParanoid" id="F4R7L8"/>
<name>F4R7L8_MELLP</name>
<dbReference type="AlphaFoldDB" id="F4R7L8"/>
<evidence type="ECO:0000313" key="2">
    <source>
        <dbReference type="Proteomes" id="UP000001072"/>
    </source>
</evidence>
<protein>
    <recommendedName>
        <fullName evidence="3">F-box domain-containing protein</fullName>
    </recommendedName>
</protein>
<reference evidence="2" key="1">
    <citation type="journal article" date="2011" name="Proc. Natl. Acad. Sci. U.S.A.">
        <title>Obligate biotrophy features unraveled by the genomic analysis of rust fungi.</title>
        <authorList>
            <person name="Duplessis S."/>
            <person name="Cuomo C.A."/>
            <person name="Lin Y.-C."/>
            <person name="Aerts A."/>
            <person name="Tisserant E."/>
            <person name="Veneault-Fourrey C."/>
            <person name="Joly D.L."/>
            <person name="Hacquard S."/>
            <person name="Amselem J."/>
            <person name="Cantarel B.L."/>
            <person name="Chiu R."/>
            <person name="Coutinho P.M."/>
            <person name="Feau N."/>
            <person name="Field M."/>
            <person name="Frey P."/>
            <person name="Gelhaye E."/>
            <person name="Goldberg J."/>
            <person name="Grabherr M.G."/>
            <person name="Kodira C.D."/>
            <person name="Kohler A."/>
            <person name="Kuees U."/>
            <person name="Lindquist E.A."/>
            <person name="Lucas S.M."/>
            <person name="Mago R."/>
            <person name="Mauceli E."/>
            <person name="Morin E."/>
            <person name="Murat C."/>
            <person name="Pangilinan J.L."/>
            <person name="Park R."/>
            <person name="Pearson M."/>
            <person name="Quesneville H."/>
            <person name="Rouhier N."/>
            <person name="Sakthikumar S."/>
            <person name="Salamov A.A."/>
            <person name="Schmutz J."/>
            <person name="Selles B."/>
            <person name="Shapiro H."/>
            <person name="Tanguay P."/>
            <person name="Tuskan G.A."/>
            <person name="Henrissat B."/>
            <person name="Van de Peer Y."/>
            <person name="Rouze P."/>
            <person name="Ellis J.G."/>
            <person name="Dodds P.N."/>
            <person name="Schein J.E."/>
            <person name="Zhong S."/>
            <person name="Hamelin R.C."/>
            <person name="Grigoriev I.V."/>
            <person name="Szabo L.J."/>
            <person name="Martin F."/>
        </authorList>
    </citation>
    <scope>NUCLEOTIDE SEQUENCE [LARGE SCALE GENOMIC DNA]</scope>
    <source>
        <strain evidence="2">98AG31 / pathotype 3-4-7</strain>
    </source>
</reference>
<dbReference type="HOGENOM" id="CLU_038956_0_0_1"/>
<dbReference type="Proteomes" id="UP000001072">
    <property type="component" value="Unassembled WGS sequence"/>
</dbReference>
<sequence length="431" mass="50255">MENRSRKKPRLLPPQSAFDRLPVEIILHIISYFSNRRGSSRKCHESYSQKIDQTITLISDYDSDDEWTKCNSEDNWDSRDIEEDHFTLHLSDSDKFRYIKGYNDYRSVRFDKLALPDQQGLIGVQHDIVLNEPHEVYSNELVKVLPQCENLTTLDFKCKGHGSHPGSLYQLGHHLTALFSRLQHHKHLKNLKIRGTHSGSVIAETISKPLTYLPLLESLELKFVESRGGPNSLKTALSNLKNLKNLILMEVDIMKNSWDEGPPQLVNLVLHHYPNTWSSNTPRLISNWAPHLTHLELNFLEDPDPDRRYRIPKFDPSINHFCLPALTHLILWRNPLCEYYQCFTECPNLQHLEIRNSYSKHRLSEFCEFIISNVFPKLKVIVMPMAWVGHSLDPIVASTLTPLKEFCSLQGIELQLFEEQPYYMREGFKWT</sequence>
<proteinExistence type="predicted"/>
<dbReference type="KEGG" id="mlr:MELLADRAFT_59469"/>
<gene>
    <name evidence="1" type="ORF">MELLADRAFT_59469</name>
</gene>
<evidence type="ECO:0008006" key="3">
    <source>
        <dbReference type="Google" id="ProtNLM"/>
    </source>
</evidence>
<dbReference type="RefSeq" id="XP_007404971.1">
    <property type="nucleotide sequence ID" value="XM_007404909.1"/>
</dbReference>
<dbReference type="SUPFAM" id="SSF52047">
    <property type="entry name" value="RNI-like"/>
    <property type="match status" value="1"/>
</dbReference>